<keyword evidence="4" id="KW-1185">Reference proteome</keyword>
<dbReference type="AlphaFoldDB" id="A0A7G9S523"/>
<dbReference type="PANTHER" id="PTHR30204">
    <property type="entry name" value="REDOX-CYCLING DRUG-SENSING TRANSCRIPTIONAL ACTIVATOR SOXR"/>
    <property type="match status" value="1"/>
</dbReference>
<feature type="domain" description="HTH merR-type" evidence="2">
    <location>
        <begin position="13"/>
        <end position="81"/>
    </location>
</feature>
<dbReference type="PRINTS" id="PR00040">
    <property type="entry name" value="HTHMERR"/>
</dbReference>
<dbReference type="SMART" id="SM00422">
    <property type="entry name" value="HTH_MERR"/>
    <property type="match status" value="1"/>
</dbReference>
<dbReference type="EMBL" id="CP060716">
    <property type="protein sequence ID" value="QNN62948.1"/>
    <property type="molecule type" value="Genomic_DNA"/>
</dbReference>
<name>A0A7G9S523_9MICO</name>
<evidence type="ECO:0000256" key="1">
    <source>
        <dbReference type="ARBA" id="ARBA00023125"/>
    </source>
</evidence>
<protein>
    <submittedName>
        <fullName evidence="3">MerR family transcriptional regulator</fullName>
    </submittedName>
</protein>
<dbReference type="Gene3D" id="1.10.1660.10">
    <property type="match status" value="1"/>
</dbReference>
<organism evidence="3 4">
    <name type="scientific">Leucobacter denitrificans</name>
    <dbReference type="NCBI Taxonomy" id="683042"/>
    <lineage>
        <taxon>Bacteria</taxon>
        <taxon>Bacillati</taxon>
        <taxon>Actinomycetota</taxon>
        <taxon>Actinomycetes</taxon>
        <taxon>Micrococcales</taxon>
        <taxon>Microbacteriaceae</taxon>
        <taxon>Leucobacter</taxon>
    </lineage>
</organism>
<keyword evidence="1" id="KW-0238">DNA-binding</keyword>
<evidence type="ECO:0000313" key="3">
    <source>
        <dbReference type="EMBL" id="QNN62948.1"/>
    </source>
</evidence>
<dbReference type="PANTHER" id="PTHR30204:SF58">
    <property type="entry name" value="HTH-TYPE TRANSCRIPTIONAL REGULATOR YFMP"/>
    <property type="match status" value="1"/>
</dbReference>
<sequence>MSGESDKQYSLPVYGISVAAELLGVGVQTLRMYESRGLVAPARTAGGTRRYSKRDLDRIDRVIVLLRDGVNLAGIAMVLNLQDENERLRNVRRDHK</sequence>
<accession>A0A7G9S523</accession>
<evidence type="ECO:0000313" key="4">
    <source>
        <dbReference type="Proteomes" id="UP000515934"/>
    </source>
</evidence>
<dbReference type="Proteomes" id="UP000515934">
    <property type="component" value="Chromosome"/>
</dbReference>
<reference evidence="3 4" key="1">
    <citation type="submission" date="2020-08" db="EMBL/GenBank/DDBJ databases">
        <title>Genome sequence of Leucobacter denitrificans KACC 14055T.</title>
        <authorList>
            <person name="Hyun D.-W."/>
            <person name="Bae J.-W."/>
        </authorList>
    </citation>
    <scope>NUCLEOTIDE SEQUENCE [LARGE SCALE GENOMIC DNA]</scope>
    <source>
        <strain evidence="3 4">KACC 14055</strain>
    </source>
</reference>
<dbReference type="RefSeq" id="WP_187555416.1">
    <property type="nucleotide sequence ID" value="NZ_CP060716.1"/>
</dbReference>
<evidence type="ECO:0000259" key="2">
    <source>
        <dbReference type="PROSITE" id="PS50937"/>
    </source>
</evidence>
<dbReference type="SUPFAM" id="SSF46955">
    <property type="entry name" value="Putative DNA-binding domain"/>
    <property type="match status" value="1"/>
</dbReference>
<dbReference type="GO" id="GO:0003700">
    <property type="term" value="F:DNA-binding transcription factor activity"/>
    <property type="evidence" value="ECO:0007669"/>
    <property type="project" value="InterPro"/>
</dbReference>
<dbReference type="InterPro" id="IPR047057">
    <property type="entry name" value="MerR_fam"/>
</dbReference>
<dbReference type="KEGG" id="ldn:H9L06_00730"/>
<dbReference type="PROSITE" id="PS50937">
    <property type="entry name" value="HTH_MERR_2"/>
    <property type="match status" value="1"/>
</dbReference>
<dbReference type="Pfam" id="PF13411">
    <property type="entry name" value="MerR_1"/>
    <property type="match status" value="1"/>
</dbReference>
<dbReference type="InterPro" id="IPR009061">
    <property type="entry name" value="DNA-bd_dom_put_sf"/>
</dbReference>
<gene>
    <name evidence="3" type="ORF">H9L06_00730</name>
</gene>
<dbReference type="GO" id="GO:0003677">
    <property type="term" value="F:DNA binding"/>
    <property type="evidence" value="ECO:0007669"/>
    <property type="project" value="UniProtKB-KW"/>
</dbReference>
<dbReference type="InterPro" id="IPR000551">
    <property type="entry name" value="MerR-type_HTH_dom"/>
</dbReference>
<proteinExistence type="predicted"/>